<dbReference type="SUPFAM" id="SSF109635">
    <property type="entry name" value="DnaK suppressor protein DksA, alpha-hairpin domain"/>
    <property type="match status" value="1"/>
</dbReference>
<sequence>MKQKDIKFFKNLLADQLEELLGQADITLRGLIDDKDNLTDIIDRASFESDRGTLLRIRDRESRLIRKIQKALENLENGNFGICEKCGKDISIERLKARPVTTYCIECKTKMEALEA</sequence>
<dbReference type="SUPFAM" id="SSF57716">
    <property type="entry name" value="Glucocorticoid receptor-like (DNA-binding domain)"/>
    <property type="match status" value="1"/>
</dbReference>
<comment type="caution">
    <text evidence="8">The sequence shown here is derived from an EMBL/GenBank/DDBJ whole genome shotgun (WGS) entry which is preliminary data.</text>
</comment>
<keyword evidence="4" id="KW-0862">Zinc</keyword>
<dbReference type="PROSITE" id="PS01102">
    <property type="entry name" value="ZF_DKSA_1"/>
    <property type="match status" value="1"/>
</dbReference>
<dbReference type="GO" id="GO:0008270">
    <property type="term" value="F:zinc ion binding"/>
    <property type="evidence" value="ECO:0007669"/>
    <property type="project" value="UniProtKB-KW"/>
</dbReference>
<dbReference type="Pfam" id="PF01258">
    <property type="entry name" value="zf-dskA_traR"/>
    <property type="match status" value="1"/>
</dbReference>
<evidence type="ECO:0000256" key="3">
    <source>
        <dbReference type="ARBA" id="ARBA00022771"/>
    </source>
</evidence>
<evidence type="ECO:0000256" key="2">
    <source>
        <dbReference type="ARBA" id="ARBA00022723"/>
    </source>
</evidence>
<feature type="domain" description="Zinc finger DksA/TraR C4-type" evidence="6">
    <location>
        <begin position="78"/>
        <end position="112"/>
    </location>
</feature>
<evidence type="ECO:0000313" key="8">
    <source>
        <dbReference type="EMBL" id="MBC8360162.1"/>
    </source>
</evidence>
<proteinExistence type="predicted"/>
<organism evidence="8 9">
    <name type="scientific">Candidatus Desulfatibia profunda</name>
    <dbReference type="NCBI Taxonomy" id="2841695"/>
    <lineage>
        <taxon>Bacteria</taxon>
        <taxon>Pseudomonadati</taxon>
        <taxon>Thermodesulfobacteriota</taxon>
        <taxon>Desulfobacteria</taxon>
        <taxon>Desulfobacterales</taxon>
        <taxon>Desulfobacterales incertae sedis</taxon>
        <taxon>Candidatus Desulfatibia</taxon>
    </lineage>
</organism>
<dbReference type="AlphaFoldDB" id="A0A8J6NQP7"/>
<protein>
    <submittedName>
        <fullName evidence="8">RNA polymerase-binding protein DksA</fullName>
    </submittedName>
</protein>
<dbReference type="NCBIfam" id="TIGR02420">
    <property type="entry name" value="dksA"/>
    <property type="match status" value="1"/>
</dbReference>
<dbReference type="Pfam" id="PF21157">
    <property type="entry name" value="DksA_N"/>
    <property type="match status" value="1"/>
</dbReference>
<keyword evidence="2" id="KW-0479">Metal-binding</keyword>
<name>A0A8J6NQP7_9BACT</name>
<dbReference type="EMBL" id="JACNJH010000071">
    <property type="protein sequence ID" value="MBC8360162.1"/>
    <property type="molecule type" value="Genomic_DNA"/>
</dbReference>
<dbReference type="InterPro" id="IPR020458">
    <property type="entry name" value="Znf_DskA_TraR_CS"/>
</dbReference>
<dbReference type="PANTHER" id="PTHR33823:SF2">
    <property type="entry name" value="RNA POLYMERASE-BINDING TRANSCRIPTION FACTOR DKSA"/>
    <property type="match status" value="1"/>
</dbReference>
<feature type="domain" description="DnaK suppressor protein DksA N-terminal" evidence="7">
    <location>
        <begin position="6"/>
        <end position="74"/>
    </location>
</feature>
<dbReference type="InterPro" id="IPR012784">
    <property type="entry name" value="DksA_RNA_pol-bd"/>
</dbReference>
<evidence type="ECO:0000256" key="1">
    <source>
        <dbReference type="ARBA" id="ARBA00022490"/>
    </source>
</evidence>
<feature type="zinc finger region" description="dksA C4-type" evidence="5">
    <location>
        <begin position="83"/>
        <end position="107"/>
    </location>
</feature>
<evidence type="ECO:0000259" key="6">
    <source>
        <dbReference type="Pfam" id="PF01258"/>
    </source>
</evidence>
<dbReference type="Proteomes" id="UP000603434">
    <property type="component" value="Unassembled WGS sequence"/>
</dbReference>
<keyword evidence="3" id="KW-0863">Zinc-finger</keyword>
<gene>
    <name evidence="8" type="primary">dksA</name>
    <name evidence="8" type="ORF">H8E23_02025</name>
</gene>
<evidence type="ECO:0000259" key="7">
    <source>
        <dbReference type="Pfam" id="PF21157"/>
    </source>
</evidence>
<keyword evidence="1" id="KW-0963">Cytoplasm</keyword>
<dbReference type="PANTHER" id="PTHR33823">
    <property type="entry name" value="RNA POLYMERASE-BINDING TRANSCRIPTION FACTOR DKSA-RELATED"/>
    <property type="match status" value="1"/>
</dbReference>
<dbReference type="InterPro" id="IPR037187">
    <property type="entry name" value="DnaK_N"/>
</dbReference>
<evidence type="ECO:0000313" key="9">
    <source>
        <dbReference type="Proteomes" id="UP000603434"/>
    </source>
</evidence>
<dbReference type="InterPro" id="IPR048489">
    <property type="entry name" value="DksA_N"/>
</dbReference>
<reference evidence="8 9" key="1">
    <citation type="submission" date="2020-08" db="EMBL/GenBank/DDBJ databases">
        <title>Bridging the membrane lipid divide: bacteria of the FCB group superphylum have the potential to synthesize archaeal ether lipids.</title>
        <authorList>
            <person name="Villanueva L."/>
            <person name="Von Meijenfeldt F.A.B."/>
            <person name="Westbye A.B."/>
            <person name="Yadav S."/>
            <person name="Hopmans E.C."/>
            <person name="Dutilh B.E."/>
            <person name="Sinninghe Damste J.S."/>
        </authorList>
    </citation>
    <scope>NUCLEOTIDE SEQUENCE [LARGE SCALE GENOMIC DNA]</scope>
    <source>
        <strain evidence="8">NIOZ-UU30</strain>
    </source>
</reference>
<dbReference type="PROSITE" id="PS51128">
    <property type="entry name" value="ZF_DKSA_2"/>
    <property type="match status" value="1"/>
</dbReference>
<accession>A0A8J6NQP7</accession>
<dbReference type="Gene3D" id="1.20.120.910">
    <property type="entry name" value="DksA, coiled-coil domain"/>
    <property type="match status" value="1"/>
</dbReference>
<dbReference type="InterPro" id="IPR000962">
    <property type="entry name" value="Znf_DskA_TraR"/>
</dbReference>
<evidence type="ECO:0000256" key="5">
    <source>
        <dbReference type="PROSITE-ProRule" id="PRU00510"/>
    </source>
</evidence>
<evidence type="ECO:0000256" key="4">
    <source>
        <dbReference type="ARBA" id="ARBA00022833"/>
    </source>
</evidence>